<evidence type="ECO:0000313" key="6">
    <source>
        <dbReference type="EMBL" id="AOL57155.1"/>
    </source>
</evidence>
<dbReference type="EMBL" id="MN542938">
    <property type="protein sequence ID" value="QGW49143.1"/>
    <property type="molecule type" value="Genomic_DNA"/>
</dbReference>
<evidence type="ECO:0000259" key="2">
    <source>
        <dbReference type="PROSITE" id="PS50089"/>
    </source>
</evidence>
<dbReference type="SUPFAM" id="SSF57850">
    <property type="entry name" value="RING/U-box"/>
    <property type="match status" value="1"/>
</dbReference>
<dbReference type="EMBL" id="MN689112">
    <property type="protein sequence ID" value="QGW49423.1"/>
    <property type="molecule type" value="Genomic_DNA"/>
</dbReference>
<evidence type="ECO:0000313" key="9">
    <source>
        <dbReference type="EMBL" id="QGW49423.1"/>
    </source>
</evidence>
<gene>
    <name evidence="7" type="primary">ORF-10</name>
</gene>
<keyword evidence="1" id="KW-0863">Zinc-finger</keyword>
<evidence type="ECO:0000313" key="12">
    <source>
        <dbReference type="EMBL" id="QGW49843.1"/>
    </source>
</evidence>
<dbReference type="InterPro" id="IPR001841">
    <property type="entry name" value="Znf_RING"/>
</dbReference>
<proteinExistence type="predicted"/>
<dbReference type="EMBL" id="KU669292">
    <property type="protein sequence ID" value="AOL56872.1"/>
    <property type="molecule type" value="Genomic_DNA"/>
</dbReference>
<evidence type="ECO:0000256" key="1">
    <source>
        <dbReference type="PROSITE-ProRule" id="PRU00175"/>
    </source>
</evidence>
<sequence>MVRDLMAMDPLQKLISYDVAVSYHRAIVMNTFDYQNDLYKRIAMESAAVASILLSPRNSDDDDGNSNSLNTYLNIRNSSGKKGSTDFETEVFKNFIFNDLHTNDLSLNPKAQFLVKEAAFNVIDEIFQQTYNEKIDKILAFVDDTDDICMPTDTCLHYLIGEIGKIVNVLQHVKRMSKFEYSMYVFMPYLKRIRKIIILFVNDFCCKKLVKNYLISLDMMIENSAKLLETIQMINKRVDVMNVFLDRPVYRCNICDDTSLESRFLKPNECCGYSICNICYANLWKFCTLYPVCPVCKTSFKSSGSAASSLSSLSSTKHQQALYEE</sequence>
<evidence type="ECO:0000313" key="3">
    <source>
        <dbReference type="EMBL" id="AOL56447.1"/>
    </source>
</evidence>
<dbReference type="PROSITE" id="PS50089">
    <property type="entry name" value="ZF_RING_2"/>
    <property type="match status" value="1"/>
</dbReference>
<dbReference type="EMBL" id="KU669293">
    <property type="protein sequence ID" value="AOL57014.1"/>
    <property type="molecule type" value="Genomic_DNA"/>
</dbReference>
<evidence type="ECO:0000313" key="11">
    <source>
        <dbReference type="EMBL" id="QGW49703.1"/>
    </source>
</evidence>
<dbReference type="EMBL" id="MN689114">
    <property type="protein sequence ID" value="QGW49703.1"/>
    <property type="molecule type" value="Genomic_DNA"/>
</dbReference>
<accession>A0A1C8ZYX5</accession>
<keyword evidence="1" id="KW-0862">Zinc</keyword>
<dbReference type="Pfam" id="PF05290">
    <property type="entry name" value="Baculo_IE-1"/>
    <property type="match status" value="1"/>
</dbReference>
<reference evidence="8" key="2">
    <citation type="submission" date="2019-10" db="EMBL/GenBank/DDBJ databases">
        <title>Complete Genome Sequences of Seven New Chrysodeixis includens NPV Isolates from Minas Gerais and Mato Grosso States in Brazil.</title>
        <authorList>
            <person name="Craveiro S.R."/>
            <person name="Monteiro L.L.S."/>
            <person name="Santos L.A.V.M."/>
            <person name="Togawa R.C."/>
            <person name="Inglis P.W."/>
            <person name="Ribeiro Z.M.A."/>
            <person name="Ribeiro B.M."/>
            <person name="Castro M.E.B."/>
        </authorList>
    </citation>
    <scope>NUCLEOTIDE SEQUENCE</scope>
    <source>
        <strain evidence="8">ChinNPV-MG.A</strain>
        <strain evidence="7">ChinNPV-MG.B</strain>
        <strain evidence="9">ChinNPV-MT.A</strain>
        <strain evidence="10">ChinNPV-MT.B</strain>
        <strain evidence="11">ChinNPV-MT.C</strain>
        <strain evidence="12">ChinNPV-MT.D</strain>
        <strain evidence="13">ChinNPV-MT.E</strain>
    </source>
</reference>
<evidence type="ECO:0000313" key="5">
    <source>
        <dbReference type="EMBL" id="AOL57014.1"/>
    </source>
</evidence>
<dbReference type="EMBL" id="MN689115">
    <property type="protein sequence ID" value="QGW49843.1"/>
    <property type="molecule type" value="Genomic_DNA"/>
</dbReference>
<dbReference type="EMBL" id="MN689113">
    <property type="protein sequence ID" value="QGW49563.1"/>
    <property type="molecule type" value="Genomic_DNA"/>
</dbReference>
<evidence type="ECO:0000313" key="8">
    <source>
        <dbReference type="EMBL" id="QGW49283.1"/>
    </source>
</evidence>
<evidence type="ECO:0000313" key="10">
    <source>
        <dbReference type="EMBL" id="QGW49563.1"/>
    </source>
</evidence>
<dbReference type="EMBL" id="KU669289">
    <property type="protein sequence ID" value="AOL56447.1"/>
    <property type="molecule type" value="Genomic_DNA"/>
</dbReference>
<reference evidence="4" key="1">
    <citation type="journal article" date="2016" name="Genome Announc.">
        <title>Complete genomes of six Chrysodeixis includens nucleopolyhedrovirus isolates.</title>
        <authorList>
            <person name="Craveiro S.R."/>
            <person name="Santos L.A.V.M."/>
            <person name="Togawa R.C."/>
            <person name="Inglis P.W."/>
            <person name="Grynberg P."/>
            <person name="Ribeiro Z.M.A."/>
            <person name="Ribeiro B.M."/>
            <person name="Castro M.E.B."/>
        </authorList>
    </citation>
    <scope>NUCLEOTIDE SEQUENCE</scope>
    <source>
        <strain evidence="3">IA</strain>
        <strain evidence="4">ID</strain>
        <strain evidence="5">IF</strain>
        <strain evidence="6">IG</strain>
    </source>
</reference>
<keyword evidence="1" id="KW-0479">Metal-binding</keyword>
<evidence type="ECO:0000313" key="7">
    <source>
        <dbReference type="EMBL" id="QGW49143.1"/>
    </source>
</evidence>
<dbReference type="GO" id="GO:0008270">
    <property type="term" value="F:zinc ion binding"/>
    <property type="evidence" value="ECO:0007669"/>
    <property type="project" value="UniProtKB-KW"/>
</dbReference>
<evidence type="ECO:0000313" key="4">
    <source>
        <dbReference type="EMBL" id="AOL56872.1"/>
    </source>
</evidence>
<protein>
    <submittedName>
        <fullName evidence="4">EXON0/IE-0</fullName>
    </submittedName>
    <submittedName>
        <fullName evidence="7">Immediate early protein 0</fullName>
    </submittedName>
</protein>
<dbReference type="InterPro" id="IPR007954">
    <property type="entry name" value="Baculo_IE-1"/>
</dbReference>
<evidence type="ECO:0000313" key="13">
    <source>
        <dbReference type="EMBL" id="QGW49983.1"/>
    </source>
</evidence>
<dbReference type="EMBL" id="MN689116">
    <property type="protein sequence ID" value="QGW49983.1"/>
    <property type="molecule type" value="Genomic_DNA"/>
</dbReference>
<dbReference type="EMBL" id="KU669294">
    <property type="protein sequence ID" value="AOL57155.1"/>
    <property type="molecule type" value="Genomic_DNA"/>
</dbReference>
<dbReference type="EMBL" id="MN542939">
    <property type="protein sequence ID" value="QGW49283.1"/>
    <property type="molecule type" value="Genomic_DNA"/>
</dbReference>
<feature type="domain" description="RING-type" evidence="2">
    <location>
        <begin position="252"/>
        <end position="297"/>
    </location>
</feature>
<name>A0A1C8ZYX5_9ABAC</name>
<organism evidence="4">
    <name type="scientific">Chrysodeixis includens nucleopolyhedrovirus</name>
    <dbReference type="NCBI Taxonomy" id="1207438"/>
    <lineage>
        <taxon>Viruses</taxon>
        <taxon>Viruses incertae sedis</taxon>
        <taxon>Naldaviricetes</taxon>
        <taxon>Lefavirales</taxon>
        <taxon>Baculoviridae</taxon>
        <taxon>Alphabaculovirus</taxon>
        <taxon>Alphabaculovirus chrincludentis</taxon>
        <taxon>Alphabaculovirus alterchrincludentis</taxon>
    </lineage>
</organism>